<comment type="caution">
    <text evidence="2">The sequence shown here is derived from an EMBL/GenBank/DDBJ whole genome shotgun (WGS) entry which is preliminary data.</text>
</comment>
<evidence type="ECO:0000313" key="3">
    <source>
        <dbReference type="Proteomes" id="UP000015525"/>
    </source>
</evidence>
<name>T0GA34_9SPHN</name>
<feature type="transmembrane region" description="Helical" evidence="1">
    <location>
        <begin position="12"/>
        <end position="34"/>
    </location>
</feature>
<proteinExistence type="predicted"/>
<sequence>MSTFTQMDSIDFIYIMIIKNLFPISIFLPIYLTASNLRQNQIM</sequence>
<protein>
    <submittedName>
        <fullName evidence="2">Uncharacterized protein</fullName>
    </submittedName>
</protein>
<dbReference type="AlphaFoldDB" id="T0GA34"/>
<keyword evidence="3" id="KW-1185">Reference proteome</keyword>
<accession>T0GA34</accession>
<keyword evidence="1" id="KW-0812">Transmembrane</keyword>
<keyword evidence="1" id="KW-0472">Membrane</keyword>
<evidence type="ECO:0000313" key="2">
    <source>
        <dbReference type="EMBL" id="EQB00626.1"/>
    </source>
</evidence>
<dbReference type="EMBL" id="ATHO01000157">
    <property type="protein sequence ID" value="EQB00626.1"/>
    <property type="molecule type" value="Genomic_DNA"/>
</dbReference>
<reference evidence="2 3" key="1">
    <citation type="journal article" date="2013" name="Genome Announc.">
        <title>Draft Genome Sequence of Sphingobium quisquiliarum Strain P25T, a Novel Hexachlorocyclohexane (HCH)-Degrading Bacterium Isolated from an HCH Dumpsite.</title>
        <authorList>
            <person name="Kumar Singh A."/>
            <person name="Sangwan N."/>
            <person name="Sharma A."/>
            <person name="Gupta V."/>
            <person name="Khurana J.P."/>
            <person name="Lal R."/>
        </authorList>
    </citation>
    <scope>NUCLEOTIDE SEQUENCE [LARGE SCALE GENOMIC DNA]</scope>
    <source>
        <strain evidence="2 3">P25</strain>
    </source>
</reference>
<evidence type="ECO:0000256" key="1">
    <source>
        <dbReference type="SAM" id="Phobius"/>
    </source>
</evidence>
<keyword evidence="1" id="KW-1133">Transmembrane helix</keyword>
<organism evidence="2 3">
    <name type="scientific">Sphingobium quisquiliarum P25</name>
    <dbReference type="NCBI Taxonomy" id="1329909"/>
    <lineage>
        <taxon>Bacteria</taxon>
        <taxon>Pseudomonadati</taxon>
        <taxon>Pseudomonadota</taxon>
        <taxon>Alphaproteobacteria</taxon>
        <taxon>Sphingomonadales</taxon>
        <taxon>Sphingomonadaceae</taxon>
        <taxon>Sphingobium</taxon>
    </lineage>
</organism>
<dbReference type="Proteomes" id="UP000015525">
    <property type="component" value="Unassembled WGS sequence"/>
</dbReference>
<gene>
    <name evidence="2" type="ORF">L288_18045</name>
</gene>